<dbReference type="Pfam" id="PF05016">
    <property type="entry name" value="ParE_toxin"/>
    <property type="match status" value="1"/>
</dbReference>
<gene>
    <name evidence="2" type="ORF">COW83_02865</name>
</gene>
<reference evidence="2 3" key="1">
    <citation type="submission" date="2017-09" db="EMBL/GenBank/DDBJ databases">
        <title>Depth-based differentiation of microbial function through sediment-hosted aquifers and enrichment of novel symbionts in the deep terrestrial subsurface.</title>
        <authorList>
            <person name="Probst A.J."/>
            <person name="Ladd B."/>
            <person name="Jarett J.K."/>
            <person name="Geller-Mcgrath D.E."/>
            <person name="Sieber C.M."/>
            <person name="Emerson J.B."/>
            <person name="Anantharaman K."/>
            <person name="Thomas B.C."/>
            <person name="Malmstrom R."/>
            <person name="Stieglmeier M."/>
            <person name="Klingl A."/>
            <person name="Woyke T."/>
            <person name="Ryan C.M."/>
            <person name="Banfield J.F."/>
        </authorList>
    </citation>
    <scope>NUCLEOTIDE SEQUENCE [LARGE SCALE GENOMIC DNA]</scope>
    <source>
        <strain evidence="2">CG22_combo_CG10-13_8_21_14_all_43_12</strain>
    </source>
</reference>
<dbReference type="InterPro" id="IPR035093">
    <property type="entry name" value="RelE/ParE_toxin_dom_sf"/>
</dbReference>
<dbReference type="Proteomes" id="UP000231136">
    <property type="component" value="Unassembled WGS sequence"/>
</dbReference>
<proteinExistence type="predicted"/>
<dbReference type="AlphaFoldDB" id="A0A2H0DU77"/>
<evidence type="ECO:0000313" key="2">
    <source>
        <dbReference type="EMBL" id="PIP85712.1"/>
    </source>
</evidence>
<dbReference type="EMBL" id="PCTR01000093">
    <property type="protein sequence ID" value="PIP85712.1"/>
    <property type="molecule type" value="Genomic_DNA"/>
</dbReference>
<name>A0A2H0DU77_9BACT</name>
<dbReference type="InterPro" id="IPR007712">
    <property type="entry name" value="RelE/ParE_toxin"/>
</dbReference>
<evidence type="ECO:0000256" key="1">
    <source>
        <dbReference type="ARBA" id="ARBA00022649"/>
    </source>
</evidence>
<dbReference type="SUPFAM" id="SSF143011">
    <property type="entry name" value="RelE-like"/>
    <property type="match status" value="1"/>
</dbReference>
<keyword evidence="1" id="KW-1277">Toxin-antitoxin system</keyword>
<sequence length="86" mass="10179">MKITLSSKAERQYKSLGKAVQIITTKRIRDLGNGERIQEKKLSGYKDIFRTRVGDYRLVYKKTSTEVFIVLIGHRREIYRLLKDLF</sequence>
<accession>A0A2H0DU77</accession>
<organism evidence="2 3">
    <name type="scientific">Candidatus Collierbacteria bacterium CG22_combo_CG10-13_8_21_14_all_43_12</name>
    <dbReference type="NCBI Taxonomy" id="1974537"/>
    <lineage>
        <taxon>Bacteria</taxon>
        <taxon>Candidatus Collieribacteriota</taxon>
    </lineage>
</organism>
<evidence type="ECO:0000313" key="3">
    <source>
        <dbReference type="Proteomes" id="UP000231136"/>
    </source>
</evidence>
<dbReference type="Gene3D" id="3.30.2310.20">
    <property type="entry name" value="RelE-like"/>
    <property type="match status" value="1"/>
</dbReference>
<comment type="caution">
    <text evidence="2">The sequence shown here is derived from an EMBL/GenBank/DDBJ whole genome shotgun (WGS) entry which is preliminary data.</text>
</comment>
<protein>
    <submittedName>
        <fullName evidence="2">Type II toxin-antitoxin system mRNA interferase toxin, RelE/StbE family</fullName>
    </submittedName>
</protein>